<name>A0A1G9J6U4_9FLAO</name>
<dbReference type="EMBL" id="FNGV01000001">
    <property type="protein sequence ID" value="SDL32923.1"/>
    <property type="molecule type" value="Genomic_DNA"/>
</dbReference>
<dbReference type="OrthoDB" id="253051at2"/>
<evidence type="ECO:0000259" key="1">
    <source>
        <dbReference type="Pfam" id="PF07632"/>
    </source>
</evidence>
<evidence type="ECO:0000313" key="3">
    <source>
        <dbReference type="EMBL" id="SDL32923.1"/>
    </source>
</evidence>
<dbReference type="Proteomes" id="UP000199440">
    <property type="component" value="Unassembled WGS sequence"/>
</dbReference>
<evidence type="ECO:0000313" key="4">
    <source>
        <dbReference type="Proteomes" id="UP000199440"/>
    </source>
</evidence>
<gene>
    <name evidence="3" type="ORF">SAMN04488514_101420</name>
</gene>
<dbReference type="RefSeq" id="WP_089884772.1">
    <property type="nucleotide sequence ID" value="NZ_FNGV01000001.1"/>
</dbReference>
<evidence type="ECO:0000259" key="2">
    <source>
        <dbReference type="Pfam" id="PF21027"/>
    </source>
</evidence>
<feature type="domain" description="Cellulose-binding Sde182 nucleoside hydrolase-like" evidence="1">
    <location>
        <begin position="26"/>
        <end position="319"/>
    </location>
</feature>
<keyword evidence="4" id="KW-1185">Reference proteome</keyword>
<feature type="domain" description="Cellulose-binding Sde182 C-terminal" evidence="2">
    <location>
        <begin position="400"/>
        <end position="478"/>
    </location>
</feature>
<dbReference type="GO" id="GO:0016799">
    <property type="term" value="F:hydrolase activity, hydrolyzing N-glycosyl compounds"/>
    <property type="evidence" value="ECO:0007669"/>
    <property type="project" value="InterPro"/>
</dbReference>
<dbReference type="Gene3D" id="2.60.40.10">
    <property type="entry name" value="Immunoglobulins"/>
    <property type="match status" value="1"/>
</dbReference>
<dbReference type="InterPro" id="IPR036452">
    <property type="entry name" value="Ribo_hydro-like"/>
</dbReference>
<accession>A0A1G9J6U4</accession>
<sequence>MRTLFTVLLFLFLTFEGIAQKDKRPRLLVLTDIGGDPDDEQSIRHLLVYSNEFRIEGLIATSDNIPRKGYKHRIRTDLLVKAIKDYGEVRENLLLHNLNYPTAESLLKVVHGGQVNRGVENLKIGKETSGSKHIIKTVDASKELLYITIWGGAHDLAQALLDIKSTRSPRKVETFVKKLRVFAISDQDGWNSLSKMGTGQWIRQNFPEIWYVEPGPLSMNSLDASFRGMYQNDSRGSKETLPLVAAGIENLNSDKWIKENINNWGPLGKGYPNDVHQNPPTTRNLLGVKEGDTPSWFFVYQNGLNNPKFPEWGGWGGRYAAAGESYYIDAEDNHWSGEMDKGLRQKWTIARWREAYQNDFAARMTWNLLPYEKTNHNPVVIVDNDRSRRIIKLNVKPGQTINIDASRTYDPDGDKISFKWWEYSEVSVSPVSLSSTNEAVVRVELPEQCPEGDIHLILEVKDDGSPELVSYRRIILQVK</sequence>
<reference evidence="4" key="1">
    <citation type="submission" date="2016-10" db="EMBL/GenBank/DDBJ databases">
        <authorList>
            <person name="Varghese N."/>
            <person name="Submissions S."/>
        </authorList>
    </citation>
    <scope>NUCLEOTIDE SEQUENCE [LARGE SCALE GENOMIC DNA]</scope>
    <source>
        <strain evidence="4">DSM 19886</strain>
    </source>
</reference>
<organism evidence="3 4">
    <name type="scientific">Kriegella aquimaris</name>
    <dbReference type="NCBI Taxonomy" id="192904"/>
    <lineage>
        <taxon>Bacteria</taxon>
        <taxon>Pseudomonadati</taxon>
        <taxon>Bacteroidota</taxon>
        <taxon>Flavobacteriia</taxon>
        <taxon>Flavobacteriales</taxon>
        <taxon>Flavobacteriaceae</taxon>
        <taxon>Kriegella</taxon>
    </lineage>
</organism>
<proteinExistence type="predicted"/>
<dbReference type="AlphaFoldDB" id="A0A1G9J6U4"/>
<dbReference type="SUPFAM" id="SSF53590">
    <property type="entry name" value="Nucleoside hydrolase"/>
    <property type="match status" value="1"/>
</dbReference>
<dbReference type="InterPro" id="IPR011483">
    <property type="entry name" value="Sde182_NH-like"/>
</dbReference>
<dbReference type="Pfam" id="PF21027">
    <property type="entry name" value="Sde0182_C"/>
    <property type="match status" value="1"/>
</dbReference>
<protein>
    <recommendedName>
        <fullName evidence="5">DUF1593 domain-containing protein</fullName>
    </recommendedName>
</protein>
<dbReference type="InterPro" id="IPR013783">
    <property type="entry name" value="Ig-like_fold"/>
</dbReference>
<evidence type="ECO:0008006" key="5">
    <source>
        <dbReference type="Google" id="ProtNLM"/>
    </source>
</evidence>
<dbReference type="Gene3D" id="3.90.245.10">
    <property type="entry name" value="Ribonucleoside hydrolase-like"/>
    <property type="match status" value="1"/>
</dbReference>
<dbReference type="InterPro" id="IPR048527">
    <property type="entry name" value="Sde182_C"/>
</dbReference>
<dbReference type="STRING" id="192904.SAMN04488514_101420"/>
<dbReference type="Pfam" id="PF07632">
    <property type="entry name" value="Sde182_NH-like"/>
    <property type="match status" value="1"/>
</dbReference>